<dbReference type="EMBL" id="ML992503">
    <property type="protein sequence ID" value="KAF2225437.1"/>
    <property type="molecule type" value="Genomic_DNA"/>
</dbReference>
<name>A0A6A6GIG4_9PEZI</name>
<organism evidence="2 3">
    <name type="scientific">Elsinoe ampelina</name>
    <dbReference type="NCBI Taxonomy" id="302913"/>
    <lineage>
        <taxon>Eukaryota</taxon>
        <taxon>Fungi</taxon>
        <taxon>Dikarya</taxon>
        <taxon>Ascomycota</taxon>
        <taxon>Pezizomycotina</taxon>
        <taxon>Dothideomycetes</taxon>
        <taxon>Dothideomycetidae</taxon>
        <taxon>Myriangiales</taxon>
        <taxon>Elsinoaceae</taxon>
        <taxon>Elsinoe</taxon>
    </lineage>
</organism>
<sequence>MYSTIGRGLLDERPIVFFDSHPEPQAGIVRDSINRFAKHLMTAWTGDVVLDVEPGMLRLQWYTTDSTFGKRDYLLSEHTECQTGWETLCNLPEVSRAMIVGYPSQNPYSIDGKSQWKLQERKKKEILQSEQYRDLVPRKKKEPTVGQKIEDILHEEELRERRRREREERERERESGKGREEV</sequence>
<dbReference type="Proteomes" id="UP000799538">
    <property type="component" value="Unassembled WGS sequence"/>
</dbReference>
<protein>
    <submittedName>
        <fullName evidence="2">Uncharacterized protein</fullName>
    </submittedName>
</protein>
<feature type="compositionally biased region" description="Basic and acidic residues" evidence="1">
    <location>
        <begin position="148"/>
        <end position="182"/>
    </location>
</feature>
<accession>A0A6A6GIG4</accession>
<feature type="region of interest" description="Disordered" evidence="1">
    <location>
        <begin position="133"/>
        <end position="182"/>
    </location>
</feature>
<evidence type="ECO:0000256" key="1">
    <source>
        <dbReference type="SAM" id="MobiDB-lite"/>
    </source>
</evidence>
<proteinExistence type="predicted"/>
<evidence type="ECO:0000313" key="3">
    <source>
        <dbReference type="Proteomes" id="UP000799538"/>
    </source>
</evidence>
<gene>
    <name evidence="2" type="ORF">BDZ85DRAFT_66528</name>
</gene>
<reference evidence="3" key="1">
    <citation type="journal article" date="2020" name="Stud. Mycol.">
        <title>101 Dothideomycetes genomes: A test case for predicting lifestyles and emergence of pathogens.</title>
        <authorList>
            <person name="Haridas S."/>
            <person name="Albert R."/>
            <person name="Binder M."/>
            <person name="Bloem J."/>
            <person name="LaButti K."/>
            <person name="Salamov A."/>
            <person name="Andreopoulos B."/>
            <person name="Baker S."/>
            <person name="Barry K."/>
            <person name="Bills G."/>
            <person name="Bluhm B."/>
            <person name="Cannon C."/>
            <person name="Castanera R."/>
            <person name="Culley D."/>
            <person name="Daum C."/>
            <person name="Ezra D."/>
            <person name="Gonzalez J."/>
            <person name="Henrissat B."/>
            <person name="Kuo A."/>
            <person name="Liang C."/>
            <person name="Lipzen A."/>
            <person name="Lutzoni F."/>
            <person name="Magnuson J."/>
            <person name="Mondo S."/>
            <person name="Nolan M."/>
            <person name="Ohm R."/>
            <person name="Pangilinan J."/>
            <person name="Park H.-J."/>
            <person name="Ramirez L."/>
            <person name="Alfaro M."/>
            <person name="Sun H."/>
            <person name="Tritt A."/>
            <person name="Yoshinaga Y."/>
            <person name="Zwiers L.-H."/>
            <person name="Turgeon B."/>
            <person name="Goodwin S."/>
            <person name="Spatafora J."/>
            <person name="Crous P."/>
            <person name="Grigoriev I."/>
        </authorList>
    </citation>
    <scope>NUCLEOTIDE SEQUENCE [LARGE SCALE GENOMIC DNA]</scope>
    <source>
        <strain evidence="3">CECT 20119</strain>
    </source>
</reference>
<dbReference type="AlphaFoldDB" id="A0A6A6GIG4"/>
<keyword evidence="3" id="KW-1185">Reference proteome</keyword>
<dbReference type="OrthoDB" id="3589080at2759"/>
<evidence type="ECO:0000313" key="2">
    <source>
        <dbReference type="EMBL" id="KAF2225437.1"/>
    </source>
</evidence>